<dbReference type="KEGG" id="cpas:Clopa_1751"/>
<evidence type="ECO:0000313" key="1">
    <source>
        <dbReference type="EMBL" id="AGK96668.1"/>
    </source>
</evidence>
<dbReference type="PATRIC" id="fig|86416.3.peg.1728"/>
<proteinExistence type="predicted"/>
<evidence type="ECO:0000313" key="2">
    <source>
        <dbReference type="Proteomes" id="UP000013523"/>
    </source>
</evidence>
<dbReference type="EMBL" id="CP003261">
    <property type="protein sequence ID" value="AGK96668.1"/>
    <property type="molecule type" value="Genomic_DNA"/>
</dbReference>
<sequence>MNKDKYFEEVRELVKMNKNINKEDFELLFLVVSGVDVEVNADFLTDKIVKSLSIPYSTEILISWGFLQTEVGRALIKAKFNLSNEIYFISDLVELTGFTKSMISKEIAAGNINYEKRGGKIFFRANDVKEYLAKKGIDKVEKENTLKYETIKEKLIGGDFERETDYK</sequence>
<dbReference type="eggNOG" id="ENOG50329RP">
    <property type="taxonomic scope" value="Bacteria"/>
</dbReference>
<gene>
    <name evidence="1" type="ORF">Clopa_1751</name>
</gene>
<organism evidence="1 2">
    <name type="scientific">Clostridium pasteurianum BC1</name>
    <dbReference type="NCBI Taxonomy" id="86416"/>
    <lineage>
        <taxon>Bacteria</taxon>
        <taxon>Bacillati</taxon>
        <taxon>Bacillota</taxon>
        <taxon>Clostridia</taxon>
        <taxon>Eubacteriales</taxon>
        <taxon>Clostridiaceae</taxon>
        <taxon>Clostridium</taxon>
    </lineage>
</organism>
<keyword evidence="2" id="KW-1185">Reference proteome</keyword>
<dbReference type="Proteomes" id="UP000013523">
    <property type="component" value="Chromosome"/>
</dbReference>
<accession>R4K270</accession>
<dbReference type="OrthoDB" id="1907202at2"/>
<evidence type="ECO:0008006" key="3">
    <source>
        <dbReference type="Google" id="ProtNLM"/>
    </source>
</evidence>
<protein>
    <recommendedName>
        <fullName evidence="3">Helix-turn-helix domain-containing protein</fullName>
    </recommendedName>
</protein>
<dbReference type="STRING" id="86416.Clopa_1751"/>
<dbReference type="AlphaFoldDB" id="R4K270"/>
<name>R4K270_CLOPA</name>
<reference evidence="1 2" key="1">
    <citation type="submission" date="2012-01" db="EMBL/GenBank/DDBJ databases">
        <title>Complete sequence of chromosome of Clostridium pasteurianum BC1.</title>
        <authorList>
            <consortium name="US DOE Joint Genome Institute"/>
            <person name="Lucas S."/>
            <person name="Han J."/>
            <person name="Lapidus A."/>
            <person name="Cheng J.-F."/>
            <person name="Goodwin L."/>
            <person name="Pitluck S."/>
            <person name="Peters L."/>
            <person name="Mikhailova N."/>
            <person name="Teshima H."/>
            <person name="Detter J.C."/>
            <person name="Han C."/>
            <person name="Tapia R."/>
            <person name="Land M."/>
            <person name="Hauser L."/>
            <person name="Kyrpides N."/>
            <person name="Ivanova N."/>
            <person name="Pagani I."/>
            <person name="Dunn J."/>
            <person name="Taghavi S."/>
            <person name="Francis A."/>
            <person name="van der Lelie D."/>
            <person name="Woyke T."/>
        </authorList>
    </citation>
    <scope>NUCLEOTIDE SEQUENCE [LARGE SCALE GENOMIC DNA]</scope>
    <source>
        <strain evidence="1 2">BC1</strain>
    </source>
</reference>
<dbReference type="RefSeq" id="WP_015614986.1">
    <property type="nucleotide sequence ID" value="NC_021182.1"/>
</dbReference>
<dbReference type="HOGENOM" id="CLU_1632500_0_0_9"/>